<comment type="caution">
    <text evidence="2">The sequence shown here is derived from an EMBL/GenBank/DDBJ whole genome shotgun (WGS) entry which is preliminary data.</text>
</comment>
<evidence type="ECO:0000313" key="3">
    <source>
        <dbReference type="Proteomes" id="UP000228711"/>
    </source>
</evidence>
<evidence type="ECO:0000313" key="2">
    <source>
        <dbReference type="EMBL" id="PIS41238.1"/>
    </source>
</evidence>
<accession>A0A2H0YRX3</accession>
<gene>
    <name evidence="2" type="ORF">COT25_04235</name>
</gene>
<keyword evidence="1" id="KW-1133">Transmembrane helix</keyword>
<feature type="transmembrane region" description="Helical" evidence="1">
    <location>
        <begin position="6"/>
        <end position="27"/>
    </location>
</feature>
<dbReference type="Pfam" id="PF07963">
    <property type="entry name" value="N_methyl"/>
    <property type="match status" value="1"/>
</dbReference>
<dbReference type="AlphaFoldDB" id="A0A2H0YRX3"/>
<dbReference type="SUPFAM" id="SSF54523">
    <property type="entry name" value="Pili subunits"/>
    <property type="match status" value="1"/>
</dbReference>
<protein>
    <submittedName>
        <fullName evidence="2">Type II secretion system protein GspG</fullName>
    </submittedName>
</protein>
<proteinExistence type="predicted"/>
<feature type="non-terminal residue" evidence="2">
    <location>
        <position position="57"/>
    </location>
</feature>
<dbReference type="PROSITE" id="PS00409">
    <property type="entry name" value="PROKAR_NTER_METHYL"/>
    <property type="match status" value="1"/>
</dbReference>
<organism evidence="2 3">
    <name type="scientific">Candidatus Kerfeldbacteria bacterium CG08_land_8_20_14_0_20_42_7</name>
    <dbReference type="NCBI Taxonomy" id="2014245"/>
    <lineage>
        <taxon>Bacteria</taxon>
        <taxon>Candidatus Kerfeldiibacteriota</taxon>
    </lineage>
</organism>
<keyword evidence="1" id="KW-0812">Transmembrane</keyword>
<dbReference type="EMBL" id="PEXV01000138">
    <property type="protein sequence ID" value="PIS41238.1"/>
    <property type="molecule type" value="Genomic_DNA"/>
</dbReference>
<dbReference type="InterPro" id="IPR012902">
    <property type="entry name" value="N_methyl_site"/>
</dbReference>
<evidence type="ECO:0000256" key="1">
    <source>
        <dbReference type="SAM" id="Phobius"/>
    </source>
</evidence>
<dbReference type="NCBIfam" id="TIGR02532">
    <property type="entry name" value="IV_pilin_GFxxxE"/>
    <property type="match status" value="1"/>
</dbReference>
<reference evidence="3" key="1">
    <citation type="submission" date="2017-09" db="EMBL/GenBank/DDBJ databases">
        <title>Depth-based differentiation of microbial function through sediment-hosted aquifers and enrichment of novel symbionts in the deep terrestrial subsurface.</title>
        <authorList>
            <person name="Probst A.J."/>
            <person name="Ladd B."/>
            <person name="Jarett J.K."/>
            <person name="Geller-Mcgrath D.E."/>
            <person name="Sieber C.M.K."/>
            <person name="Emerson J.B."/>
            <person name="Anantharaman K."/>
            <person name="Thomas B.C."/>
            <person name="Malmstrom R."/>
            <person name="Stieglmeier M."/>
            <person name="Klingl A."/>
            <person name="Woyke T."/>
            <person name="Ryan C.M."/>
            <person name="Banfield J.F."/>
        </authorList>
    </citation>
    <scope>NUCLEOTIDE SEQUENCE [LARGE SCALE GENOMIC DNA]</scope>
</reference>
<sequence length="57" mass="6530">MKVRRGFTLIEVVTVIGIFTLLSALVISNLQRGKQTQVLRETSQRLVDDVRQMQNKT</sequence>
<name>A0A2H0YRX3_9BACT</name>
<keyword evidence="1" id="KW-0472">Membrane</keyword>
<dbReference type="InterPro" id="IPR045584">
    <property type="entry name" value="Pilin-like"/>
</dbReference>
<dbReference type="Proteomes" id="UP000228711">
    <property type="component" value="Unassembled WGS sequence"/>
</dbReference>